<accession>A0A7W6BJR9</accession>
<organism evidence="3 4">
    <name type="scientific">Rhizobium fabae</name>
    <dbReference type="NCBI Taxonomy" id="573179"/>
    <lineage>
        <taxon>Bacteria</taxon>
        <taxon>Pseudomonadati</taxon>
        <taxon>Pseudomonadota</taxon>
        <taxon>Alphaproteobacteria</taxon>
        <taxon>Hyphomicrobiales</taxon>
        <taxon>Rhizobiaceae</taxon>
        <taxon>Rhizobium/Agrobacterium group</taxon>
        <taxon>Rhizobium</taxon>
    </lineage>
</organism>
<feature type="region of interest" description="Disordered" evidence="2">
    <location>
        <begin position="1"/>
        <end position="135"/>
    </location>
</feature>
<feature type="coiled-coil region" evidence="1">
    <location>
        <begin position="164"/>
        <end position="195"/>
    </location>
</feature>
<sequence length="199" mass="21974">MKTPWKFLVELTSRRRPAKGRENSIGHATDLQAPDHEAEQTPEPSSTESSASANHDEAVPVEQAPAASNEREDSPQAGQALARPADDEEAWSAIPNEARHSDTSADLPTRISETSEKSQRKPPPQRRERAKRTQATVVAQSAVATHEGQCVQPSSSPDAFFDEMASLDEDIKKLRSELARKLQLQNAQLKKMLKRFDVS</sequence>
<reference evidence="3 4" key="1">
    <citation type="submission" date="2020-08" db="EMBL/GenBank/DDBJ databases">
        <title>Genomic Encyclopedia of Type Strains, Phase IV (KMG-IV): sequencing the most valuable type-strain genomes for metagenomic binning, comparative biology and taxonomic classification.</title>
        <authorList>
            <person name="Goeker M."/>
        </authorList>
    </citation>
    <scope>NUCLEOTIDE SEQUENCE [LARGE SCALE GENOMIC DNA]</scope>
    <source>
        <strain evidence="3 4">DSM 19331</strain>
    </source>
</reference>
<evidence type="ECO:0000313" key="3">
    <source>
        <dbReference type="EMBL" id="MBB3918691.1"/>
    </source>
</evidence>
<proteinExistence type="predicted"/>
<dbReference type="RefSeq" id="WP_183605170.1">
    <property type="nucleotide sequence ID" value="NZ_JACIDG010000020.1"/>
</dbReference>
<gene>
    <name evidence="3" type="ORF">GGQ65_006031</name>
</gene>
<name>A0A7W6BJR9_9HYPH</name>
<feature type="compositionally biased region" description="Low complexity" evidence="2">
    <location>
        <begin position="41"/>
        <end position="53"/>
    </location>
</feature>
<comment type="caution">
    <text evidence="3">The sequence shown here is derived from an EMBL/GenBank/DDBJ whole genome shotgun (WGS) entry which is preliminary data.</text>
</comment>
<protein>
    <submittedName>
        <fullName evidence="3">Uncharacterized protein</fullName>
    </submittedName>
</protein>
<dbReference type="Proteomes" id="UP000545490">
    <property type="component" value="Unassembled WGS sequence"/>
</dbReference>
<keyword evidence="1" id="KW-0175">Coiled coil</keyword>
<evidence type="ECO:0000256" key="2">
    <source>
        <dbReference type="SAM" id="MobiDB-lite"/>
    </source>
</evidence>
<evidence type="ECO:0000313" key="4">
    <source>
        <dbReference type="Proteomes" id="UP000545490"/>
    </source>
</evidence>
<dbReference type="EMBL" id="JACIDG010000020">
    <property type="protein sequence ID" value="MBB3918691.1"/>
    <property type="molecule type" value="Genomic_DNA"/>
</dbReference>
<evidence type="ECO:0000256" key="1">
    <source>
        <dbReference type="SAM" id="Coils"/>
    </source>
</evidence>
<dbReference type="AlphaFoldDB" id="A0A7W6BJR9"/>